<keyword evidence="2" id="KW-1185">Reference proteome</keyword>
<reference evidence="1" key="1">
    <citation type="submission" date="2022-08" db="EMBL/GenBank/DDBJ databases">
        <title>Whole genome sequencing of non-tuberculosis mycobacteria type-strains.</title>
        <authorList>
            <person name="Igarashi Y."/>
            <person name="Osugi A."/>
            <person name="Mitarai S."/>
        </authorList>
    </citation>
    <scope>NUCLEOTIDE SEQUENCE</scope>
    <source>
        <strain evidence="1">DSM 45127</strain>
    </source>
</reference>
<dbReference type="EMBL" id="CP092488">
    <property type="protein sequence ID" value="UMB71921.1"/>
    <property type="molecule type" value="Genomic_DNA"/>
</dbReference>
<accession>A0ABY3VU15</accession>
<evidence type="ECO:0000313" key="2">
    <source>
        <dbReference type="Proteomes" id="UP001055336"/>
    </source>
</evidence>
<gene>
    <name evidence="1" type="ORF">MKK62_12265</name>
</gene>
<dbReference type="Proteomes" id="UP001055336">
    <property type="component" value="Chromosome"/>
</dbReference>
<evidence type="ECO:0000313" key="1">
    <source>
        <dbReference type="EMBL" id="UMB71921.1"/>
    </source>
</evidence>
<protein>
    <submittedName>
        <fullName evidence="1">3-methyladenine DNA glycosylase</fullName>
    </submittedName>
</protein>
<proteinExistence type="predicted"/>
<sequence>MREIGNQSVLEPEQWLARARDHAVRVEGFVAPHAERARVGEPHPVWDFLFSYYSLRPGQLRCWHPGYGVTLTGDEAIRRYRDRRGYAVAGSGVTVSRAHLCSRVETIAFVARLLRATAQRPAQLNCFGLHEWAMVYRSGEVRHDRVPLRLGAAATDTVVEAEIAGPLRCSHFDAFRFFTADAAPRNAGKPRRDTQHDWEQPGCLHANMDLYKWSYKLSPLIDSETLLACLELAAAAREIDMRASPYDLSGYGYTPIAVEDAAGRAEYVRCQKDIATRAQPLRVALLERCDLLLQVAGGE</sequence>
<dbReference type="RefSeq" id="WP_240263648.1">
    <property type="nucleotide sequence ID" value="NZ_CP092488.2"/>
</dbReference>
<name>A0ABY3VU15_9MYCO</name>
<organism evidence="1 2">
    <name type="scientific">Mycobacterium paraterrae</name>
    <dbReference type="NCBI Taxonomy" id="577492"/>
    <lineage>
        <taxon>Bacteria</taxon>
        <taxon>Bacillati</taxon>
        <taxon>Actinomycetota</taxon>
        <taxon>Actinomycetes</taxon>
        <taxon>Mycobacteriales</taxon>
        <taxon>Mycobacteriaceae</taxon>
        <taxon>Mycobacterium</taxon>
    </lineage>
</organism>